<dbReference type="Gene3D" id="2.130.10.30">
    <property type="entry name" value="Regulator of chromosome condensation 1/beta-lactamase-inhibitor protein II"/>
    <property type="match status" value="1"/>
</dbReference>
<dbReference type="HOGENOM" id="CLU_005210_4_2_1"/>
<dbReference type="InterPro" id="IPR058923">
    <property type="entry name" value="RCC1-like_dom"/>
</dbReference>
<dbReference type="GO" id="GO:0005085">
    <property type="term" value="F:guanyl-nucleotide exchange factor activity"/>
    <property type="evidence" value="ECO:0007669"/>
    <property type="project" value="TreeGrafter"/>
</dbReference>
<feature type="region of interest" description="Disordered" evidence="4">
    <location>
        <begin position="1"/>
        <end position="59"/>
    </location>
</feature>
<proteinExistence type="predicted"/>
<gene>
    <name evidence="6" type="ORF">PLICRDRAFT_669723</name>
</gene>
<feature type="repeat" description="RCC1" evidence="3">
    <location>
        <begin position="209"/>
        <end position="268"/>
    </location>
</feature>
<keyword evidence="2" id="KW-0677">Repeat</keyword>
<dbReference type="OrthoDB" id="61110at2759"/>
<feature type="repeat" description="RCC1" evidence="3">
    <location>
        <begin position="451"/>
        <end position="503"/>
    </location>
</feature>
<evidence type="ECO:0000256" key="1">
    <source>
        <dbReference type="ARBA" id="ARBA00022658"/>
    </source>
</evidence>
<dbReference type="Proteomes" id="UP000053263">
    <property type="component" value="Unassembled WGS sequence"/>
</dbReference>
<dbReference type="InterPro" id="IPR000408">
    <property type="entry name" value="Reg_chr_condens"/>
</dbReference>
<protein>
    <recommendedName>
        <fullName evidence="5">RCC1-like domain-containing protein</fullName>
    </recommendedName>
</protein>
<dbReference type="PROSITE" id="PS50012">
    <property type="entry name" value="RCC1_3"/>
    <property type="match status" value="7"/>
</dbReference>
<dbReference type="PRINTS" id="PR00633">
    <property type="entry name" value="RCCNDNSATION"/>
</dbReference>
<name>A0A0C9SV26_PLICR</name>
<feature type="repeat" description="RCC1" evidence="3">
    <location>
        <begin position="269"/>
        <end position="325"/>
    </location>
</feature>
<evidence type="ECO:0000259" key="5">
    <source>
        <dbReference type="Pfam" id="PF25390"/>
    </source>
</evidence>
<feature type="repeat" description="RCC1" evidence="3">
    <location>
        <begin position="73"/>
        <end position="141"/>
    </location>
</feature>
<dbReference type="PROSITE" id="PS00626">
    <property type="entry name" value="RCC1_2"/>
    <property type="match status" value="2"/>
</dbReference>
<dbReference type="PANTHER" id="PTHR45982">
    <property type="entry name" value="REGULATOR OF CHROMOSOME CONDENSATION"/>
    <property type="match status" value="1"/>
</dbReference>
<evidence type="ECO:0000256" key="2">
    <source>
        <dbReference type="ARBA" id="ARBA00022737"/>
    </source>
</evidence>
<dbReference type="GO" id="GO:0005737">
    <property type="term" value="C:cytoplasm"/>
    <property type="evidence" value="ECO:0007669"/>
    <property type="project" value="TreeGrafter"/>
</dbReference>
<evidence type="ECO:0000256" key="4">
    <source>
        <dbReference type="SAM" id="MobiDB-lite"/>
    </source>
</evidence>
<evidence type="ECO:0000313" key="7">
    <source>
        <dbReference type="Proteomes" id="UP000053263"/>
    </source>
</evidence>
<evidence type="ECO:0000256" key="3">
    <source>
        <dbReference type="PROSITE-ProRule" id="PRU00235"/>
    </source>
</evidence>
<dbReference type="InterPro" id="IPR051553">
    <property type="entry name" value="Ran_GTPase-activating"/>
</dbReference>
<accession>A0A0C9SV26</accession>
<dbReference type="Pfam" id="PF25390">
    <property type="entry name" value="WD40_RLD"/>
    <property type="match status" value="1"/>
</dbReference>
<keyword evidence="7" id="KW-1185">Reference proteome</keyword>
<feature type="compositionally biased region" description="Polar residues" evidence="4">
    <location>
        <begin position="15"/>
        <end position="25"/>
    </location>
</feature>
<sequence length="505" mass="53958">MPPQRASRSVRRGNGHTSTPRPHSQTHGRRDYSASGEHALPPLPKTRLNKKQLGTPAPLNPVPSIPLHARPALQLWVWGDGGCGQFGLGHDTMNTNQTDFPKPRRNWWVDEQIQAGTFGAVGAGVESIAAGGMHTLFIDESGKVWSCGDNDNAALGRITSNQLHDSGSEIDTEELEALPHPIQTLVDENFRAVKVAAGDSISCAISSEGALRAWGSFKESAGSMRFATGVKHQFLPKAVLDLNNKSGGYKKFVDCAAGNNHLVVLTTNGQVYCWGYGEVGELGHKILERHKTTSTVPYKILLGTRTRKAVAIGAGNHNSFAIDEQGDVWAWGLNSLGQAGTGLVDTDEEVVHCPKRVLGLSKKDLDGDVVVQIAGGEHHTLFLTAAGKVYACGRADWGQLGLPQNHDVFKNQDYKKAFVPRPTVVEVADADDAVVHIAAGTNSSMAVTRLGALYAWGGDSRNEMGLGRNDAPTPAVVVRKEGGSWSAVSVACGGQHTLGLFRKKA</sequence>
<feature type="repeat" description="RCC1" evidence="3">
    <location>
        <begin position="142"/>
        <end position="208"/>
    </location>
</feature>
<dbReference type="PROSITE" id="PS00625">
    <property type="entry name" value="RCC1_1"/>
    <property type="match status" value="1"/>
</dbReference>
<feature type="domain" description="RCC1-like" evidence="5">
    <location>
        <begin position="74"/>
        <end position="498"/>
    </location>
</feature>
<dbReference type="PANTHER" id="PTHR45982:SF1">
    <property type="entry name" value="REGULATOR OF CHROMOSOME CONDENSATION"/>
    <property type="match status" value="1"/>
</dbReference>
<reference evidence="6 7" key="1">
    <citation type="submission" date="2014-06" db="EMBL/GenBank/DDBJ databases">
        <title>Evolutionary Origins and Diversification of the Mycorrhizal Mutualists.</title>
        <authorList>
            <consortium name="DOE Joint Genome Institute"/>
            <consortium name="Mycorrhizal Genomics Consortium"/>
            <person name="Kohler A."/>
            <person name="Kuo A."/>
            <person name="Nagy L.G."/>
            <person name="Floudas D."/>
            <person name="Copeland A."/>
            <person name="Barry K.W."/>
            <person name="Cichocki N."/>
            <person name="Veneault-Fourrey C."/>
            <person name="LaButti K."/>
            <person name="Lindquist E.A."/>
            <person name="Lipzen A."/>
            <person name="Lundell T."/>
            <person name="Morin E."/>
            <person name="Murat C."/>
            <person name="Riley R."/>
            <person name="Ohm R."/>
            <person name="Sun H."/>
            <person name="Tunlid A."/>
            <person name="Henrissat B."/>
            <person name="Grigoriev I.V."/>
            <person name="Hibbett D.S."/>
            <person name="Martin F."/>
        </authorList>
    </citation>
    <scope>NUCLEOTIDE SEQUENCE [LARGE SCALE GENOMIC DNA]</scope>
    <source>
        <strain evidence="6 7">FD-325 SS-3</strain>
    </source>
</reference>
<dbReference type="EMBL" id="KN832706">
    <property type="protein sequence ID" value="KII82740.1"/>
    <property type="molecule type" value="Genomic_DNA"/>
</dbReference>
<evidence type="ECO:0000313" key="6">
    <source>
        <dbReference type="EMBL" id="KII82740.1"/>
    </source>
</evidence>
<feature type="repeat" description="RCC1" evidence="3">
    <location>
        <begin position="387"/>
        <end position="450"/>
    </location>
</feature>
<dbReference type="InterPro" id="IPR009091">
    <property type="entry name" value="RCC1/BLIP-II"/>
</dbReference>
<dbReference type="SUPFAM" id="SSF50985">
    <property type="entry name" value="RCC1/BLIP-II"/>
    <property type="match status" value="1"/>
</dbReference>
<organism evidence="6 7">
    <name type="scientific">Plicaturopsis crispa FD-325 SS-3</name>
    <dbReference type="NCBI Taxonomy" id="944288"/>
    <lineage>
        <taxon>Eukaryota</taxon>
        <taxon>Fungi</taxon>
        <taxon>Dikarya</taxon>
        <taxon>Basidiomycota</taxon>
        <taxon>Agaricomycotina</taxon>
        <taxon>Agaricomycetes</taxon>
        <taxon>Agaricomycetidae</taxon>
        <taxon>Amylocorticiales</taxon>
        <taxon>Amylocorticiaceae</taxon>
        <taxon>Plicatura</taxon>
        <taxon>Plicaturopsis crispa</taxon>
    </lineage>
</organism>
<dbReference type="AlphaFoldDB" id="A0A0C9SV26"/>
<feature type="repeat" description="RCC1" evidence="3">
    <location>
        <begin position="326"/>
        <end position="386"/>
    </location>
</feature>
<keyword evidence="1" id="KW-0344">Guanine-nucleotide releasing factor</keyword>